<keyword evidence="2" id="KW-1185">Reference proteome</keyword>
<dbReference type="Proteomes" id="UP000654075">
    <property type="component" value="Unassembled WGS sequence"/>
</dbReference>
<evidence type="ECO:0000313" key="1">
    <source>
        <dbReference type="EMBL" id="CAE8628008.1"/>
    </source>
</evidence>
<accession>A0A813GRS1</accession>
<gene>
    <name evidence="1" type="ORF">PGLA1383_LOCUS44705</name>
</gene>
<evidence type="ECO:0000313" key="2">
    <source>
        <dbReference type="Proteomes" id="UP000654075"/>
    </source>
</evidence>
<reference evidence="1" key="1">
    <citation type="submission" date="2021-02" db="EMBL/GenBank/DDBJ databases">
        <authorList>
            <person name="Dougan E. K."/>
            <person name="Rhodes N."/>
            <person name="Thang M."/>
            <person name="Chan C."/>
        </authorList>
    </citation>
    <scope>NUCLEOTIDE SEQUENCE</scope>
</reference>
<protein>
    <submittedName>
        <fullName evidence="1">Uncharacterized protein</fullName>
    </submittedName>
</protein>
<organism evidence="1 2">
    <name type="scientific">Polarella glacialis</name>
    <name type="common">Dinoflagellate</name>
    <dbReference type="NCBI Taxonomy" id="89957"/>
    <lineage>
        <taxon>Eukaryota</taxon>
        <taxon>Sar</taxon>
        <taxon>Alveolata</taxon>
        <taxon>Dinophyceae</taxon>
        <taxon>Suessiales</taxon>
        <taxon>Suessiaceae</taxon>
        <taxon>Polarella</taxon>
    </lineage>
</organism>
<comment type="caution">
    <text evidence="1">The sequence shown here is derived from an EMBL/GenBank/DDBJ whole genome shotgun (WGS) entry which is preliminary data.</text>
</comment>
<dbReference type="AlphaFoldDB" id="A0A813GRS1"/>
<sequence length="339" mass="36518">MPWLPAGWHKVMPSWEGDTSRPAKYRWVMDMSRWDSGFSQGLCARRPAVAVRHLVLAAAFAACALLLQGCSTDAGTLGGHVSAKKPSKQLLLGQLQQLLEPQLESEGDATEMIDFLGNISTVELEALVEQVAIDHTKALEKTLDATKPFLVEKLTASLTNLGVFSAEMGQLLGSCRGVDLLSAAKSTEVSPTALPWEVFSIVKPVLRSRLGSLREAWATAGAVAALTSRLPVRKQALAVLGFLQELLGSMPGLAFEASLCIVGVSITCAVITGRRAAPTANKAKHSDRGRVLRETVHHVPGQANGDGEAMYQYALSPCWPDVKRADDMARPEYLPFFTD</sequence>
<proteinExistence type="predicted"/>
<dbReference type="EMBL" id="CAJNNV010029322">
    <property type="protein sequence ID" value="CAE8628008.1"/>
    <property type="molecule type" value="Genomic_DNA"/>
</dbReference>
<name>A0A813GRS1_POLGL</name>